<evidence type="ECO:0008006" key="3">
    <source>
        <dbReference type="Google" id="ProtNLM"/>
    </source>
</evidence>
<keyword evidence="2" id="KW-1185">Reference proteome</keyword>
<organism evidence="1 2">
    <name type="scientific">Sparassis crispa</name>
    <dbReference type="NCBI Taxonomy" id="139825"/>
    <lineage>
        <taxon>Eukaryota</taxon>
        <taxon>Fungi</taxon>
        <taxon>Dikarya</taxon>
        <taxon>Basidiomycota</taxon>
        <taxon>Agaricomycotina</taxon>
        <taxon>Agaricomycetes</taxon>
        <taxon>Polyporales</taxon>
        <taxon>Sparassidaceae</taxon>
        <taxon>Sparassis</taxon>
    </lineage>
</organism>
<dbReference type="STRING" id="139825.A0A401H0A2"/>
<accession>A0A401H0A2</accession>
<dbReference type="EMBL" id="BFAD01000012">
    <property type="protein sequence ID" value="GBE87832.1"/>
    <property type="molecule type" value="Genomic_DNA"/>
</dbReference>
<gene>
    <name evidence="1" type="ORF">SCP_1200570</name>
</gene>
<dbReference type="RefSeq" id="XP_027618745.1">
    <property type="nucleotide sequence ID" value="XM_027762944.1"/>
</dbReference>
<comment type="caution">
    <text evidence="1">The sequence shown here is derived from an EMBL/GenBank/DDBJ whole genome shotgun (WGS) entry which is preliminary data.</text>
</comment>
<dbReference type="AlphaFoldDB" id="A0A401H0A2"/>
<evidence type="ECO:0000313" key="1">
    <source>
        <dbReference type="EMBL" id="GBE87832.1"/>
    </source>
</evidence>
<dbReference type="InParanoid" id="A0A401H0A2"/>
<reference evidence="1 2" key="1">
    <citation type="journal article" date="2018" name="Sci. Rep.">
        <title>Genome sequence of the cauliflower mushroom Sparassis crispa (Hanabiratake) and its association with beneficial usage.</title>
        <authorList>
            <person name="Kiyama R."/>
            <person name="Furutani Y."/>
            <person name="Kawaguchi K."/>
            <person name="Nakanishi T."/>
        </authorList>
    </citation>
    <scope>NUCLEOTIDE SEQUENCE [LARGE SCALE GENOMIC DNA]</scope>
</reference>
<dbReference type="OrthoDB" id="3366231at2759"/>
<dbReference type="Proteomes" id="UP000287166">
    <property type="component" value="Unassembled WGS sequence"/>
</dbReference>
<proteinExistence type="predicted"/>
<dbReference type="GeneID" id="38784749"/>
<sequence>MSVNTSMASIEHMKLSSNMTNTSSRNRHSLDGKSLNGHDVIVSVRLHKPRVRQIMVMMGIKVLRTISSQVCREVNADGCTLPQCALNVLWACQPYMEPQARHDLGRMDIVCSRCNALRWHAERVASKSTANFSAFITCCNQGQVRLLVSDPPPEFISNLFTSTDDPQAQEFQENIRQYNAALAFTSLGVQLTLEGEHSQ</sequence>
<evidence type="ECO:0000313" key="2">
    <source>
        <dbReference type="Proteomes" id="UP000287166"/>
    </source>
</evidence>
<name>A0A401H0A2_9APHY</name>
<protein>
    <recommendedName>
        <fullName evidence="3">Helitron helicase-like domain-containing protein</fullName>
    </recommendedName>
</protein>